<protein>
    <submittedName>
        <fullName evidence="1">Putative germin-like protein subfamily 1 member 12</fullName>
    </submittedName>
</protein>
<evidence type="ECO:0000313" key="2">
    <source>
        <dbReference type="Proteomes" id="UP000653305"/>
    </source>
</evidence>
<dbReference type="EMBL" id="BMAC01000454">
    <property type="protein sequence ID" value="GFP96748.1"/>
    <property type="molecule type" value="Genomic_DNA"/>
</dbReference>
<accession>A0A830CHW9</accession>
<organism evidence="1 2">
    <name type="scientific">Phtheirospermum japonicum</name>
    <dbReference type="NCBI Taxonomy" id="374723"/>
    <lineage>
        <taxon>Eukaryota</taxon>
        <taxon>Viridiplantae</taxon>
        <taxon>Streptophyta</taxon>
        <taxon>Embryophyta</taxon>
        <taxon>Tracheophyta</taxon>
        <taxon>Spermatophyta</taxon>
        <taxon>Magnoliopsida</taxon>
        <taxon>eudicotyledons</taxon>
        <taxon>Gunneridae</taxon>
        <taxon>Pentapetalae</taxon>
        <taxon>asterids</taxon>
        <taxon>lamiids</taxon>
        <taxon>Lamiales</taxon>
        <taxon>Orobanchaceae</taxon>
        <taxon>Orobanchaceae incertae sedis</taxon>
        <taxon>Phtheirospermum</taxon>
    </lineage>
</organism>
<comment type="caution">
    <text evidence="1">The sequence shown here is derived from an EMBL/GenBank/DDBJ whole genome shotgun (WGS) entry which is preliminary data.</text>
</comment>
<name>A0A830CHW9_9LAMI</name>
<keyword evidence="2" id="KW-1185">Reference proteome</keyword>
<gene>
    <name evidence="1" type="ORF">PHJA_001818900</name>
</gene>
<dbReference type="AlphaFoldDB" id="A0A830CHW9"/>
<evidence type="ECO:0000313" key="1">
    <source>
        <dbReference type="EMBL" id="GFP96748.1"/>
    </source>
</evidence>
<sequence>MGDLFVLLVRLPHYFCNVARTNTLLRWQWSTARTQGSSWLHRGFSGQNLQLTSAIWPRRICWIRKLSTSLNLLFRILVKHVRWT</sequence>
<dbReference type="Proteomes" id="UP000653305">
    <property type="component" value="Unassembled WGS sequence"/>
</dbReference>
<proteinExistence type="predicted"/>
<reference evidence="1" key="1">
    <citation type="submission" date="2020-07" db="EMBL/GenBank/DDBJ databases">
        <title>Ethylene signaling mediates host invasion by parasitic plants.</title>
        <authorList>
            <person name="Yoshida S."/>
        </authorList>
    </citation>
    <scope>NUCLEOTIDE SEQUENCE</scope>
    <source>
        <strain evidence="1">Okayama</strain>
    </source>
</reference>